<evidence type="ECO:0000256" key="5">
    <source>
        <dbReference type="ARBA" id="ARBA00022519"/>
    </source>
</evidence>
<dbReference type="GO" id="GO:0005524">
    <property type="term" value="F:ATP binding"/>
    <property type="evidence" value="ECO:0007669"/>
    <property type="project" value="UniProtKB-KW"/>
</dbReference>
<name>A0A316J596_9HYPH</name>
<dbReference type="GO" id="GO:0042626">
    <property type="term" value="F:ATPase-coupled transmembrane transporter activity"/>
    <property type="evidence" value="ECO:0007669"/>
    <property type="project" value="InterPro"/>
</dbReference>
<gene>
    <name evidence="11" type="primary">thiQ</name>
    <name evidence="11" type="ORF">DKP76_15145</name>
</gene>
<dbReference type="GO" id="GO:0071934">
    <property type="term" value="P:thiamine transmembrane transport"/>
    <property type="evidence" value="ECO:0007669"/>
    <property type="project" value="InterPro"/>
</dbReference>
<proteinExistence type="inferred from homology"/>
<dbReference type="RefSeq" id="WP_109707638.1">
    <property type="nucleotide sequence ID" value="NZ_QGDB01000006.1"/>
</dbReference>
<evidence type="ECO:0000256" key="1">
    <source>
        <dbReference type="ARBA" id="ARBA00004533"/>
    </source>
</evidence>
<dbReference type="SUPFAM" id="SSF52540">
    <property type="entry name" value="P-loop containing nucleoside triphosphate hydrolases"/>
    <property type="match status" value="1"/>
</dbReference>
<keyword evidence="8" id="KW-1278">Translocase</keyword>
<organism evidence="11 12">
    <name type="scientific">Falsochrobactrum shanghaiense</name>
    <dbReference type="NCBI Taxonomy" id="2201899"/>
    <lineage>
        <taxon>Bacteria</taxon>
        <taxon>Pseudomonadati</taxon>
        <taxon>Pseudomonadota</taxon>
        <taxon>Alphaproteobacteria</taxon>
        <taxon>Hyphomicrobiales</taxon>
        <taxon>Brucellaceae</taxon>
        <taxon>Falsochrobactrum</taxon>
    </lineage>
</organism>
<dbReference type="NCBIfam" id="TIGR01277">
    <property type="entry name" value="thiQ"/>
    <property type="match status" value="1"/>
</dbReference>
<dbReference type="AlphaFoldDB" id="A0A316J596"/>
<sequence>MTTSPAAEIHLEDVQFSYGETAMHFDAHVPGGTIAAIVGPSGSGKSTLLNLIAGFEEPQAGRILIANRDITALPPARRPVSMVFQENNLFAHLDVEQNVGLGRAPNLRLSAQDHKAVANALARVGLQGKEKRKPEALSGGERQRVAIARALVRERPVLLLDEAFASLGPALRHQMLDLVKQLQSETGMSVLMVTHTPEDALYLDTQLLFLDNGSIRAQGPARELLSPSGPEALRRYIGEQVLNLK</sequence>
<dbReference type="PROSITE" id="PS00211">
    <property type="entry name" value="ABC_TRANSPORTER_1"/>
    <property type="match status" value="1"/>
</dbReference>
<protein>
    <submittedName>
        <fullName evidence="11">Thiamine ABC transporter ATP-binding protein</fullName>
    </submittedName>
</protein>
<evidence type="ECO:0000256" key="2">
    <source>
        <dbReference type="ARBA" id="ARBA00005417"/>
    </source>
</evidence>
<evidence type="ECO:0000256" key="8">
    <source>
        <dbReference type="ARBA" id="ARBA00022967"/>
    </source>
</evidence>
<comment type="subcellular location">
    <subcellularLocation>
        <location evidence="1">Cell inner membrane</location>
    </subcellularLocation>
</comment>
<evidence type="ECO:0000256" key="4">
    <source>
        <dbReference type="ARBA" id="ARBA00022475"/>
    </source>
</evidence>
<dbReference type="InterPro" id="IPR005968">
    <property type="entry name" value="Thiamine_ABC_ThiQ"/>
</dbReference>
<dbReference type="PANTHER" id="PTHR42781">
    <property type="entry name" value="SPERMIDINE/PUTRESCINE IMPORT ATP-BINDING PROTEIN POTA"/>
    <property type="match status" value="1"/>
</dbReference>
<dbReference type="Pfam" id="PF00005">
    <property type="entry name" value="ABC_tran"/>
    <property type="match status" value="1"/>
</dbReference>
<evidence type="ECO:0000259" key="10">
    <source>
        <dbReference type="PROSITE" id="PS50893"/>
    </source>
</evidence>
<evidence type="ECO:0000256" key="9">
    <source>
        <dbReference type="ARBA" id="ARBA00023136"/>
    </source>
</evidence>
<keyword evidence="3" id="KW-0813">Transport</keyword>
<dbReference type="InterPro" id="IPR003593">
    <property type="entry name" value="AAA+_ATPase"/>
</dbReference>
<dbReference type="InterPro" id="IPR027417">
    <property type="entry name" value="P-loop_NTPase"/>
</dbReference>
<dbReference type="PROSITE" id="PS50893">
    <property type="entry name" value="ABC_TRANSPORTER_2"/>
    <property type="match status" value="1"/>
</dbReference>
<dbReference type="OrthoDB" id="9802264at2"/>
<dbReference type="InterPro" id="IPR003439">
    <property type="entry name" value="ABC_transporter-like_ATP-bd"/>
</dbReference>
<keyword evidence="9" id="KW-0472">Membrane</keyword>
<dbReference type="Proteomes" id="UP000245865">
    <property type="component" value="Unassembled WGS sequence"/>
</dbReference>
<evidence type="ECO:0000256" key="3">
    <source>
        <dbReference type="ARBA" id="ARBA00022448"/>
    </source>
</evidence>
<dbReference type="GO" id="GO:0005886">
    <property type="term" value="C:plasma membrane"/>
    <property type="evidence" value="ECO:0007669"/>
    <property type="project" value="UniProtKB-SubCell"/>
</dbReference>
<comment type="similarity">
    <text evidence="2">Belongs to the ABC transporter superfamily.</text>
</comment>
<keyword evidence="5" id="KW-0997">Cell inner membrane</keyword>
<dbReference type="InterPro" id="IPR017871">
    <property type="entry name" value="ABC_transporter-like_CS"/>
</dbReference>
<keyword evidence="7 11" id="KW-0067">ATP-binding</keyword>
<comment type="caution">
    <text evidence="11">The sequence shown here is derived from an EMBL/GenBank/DDBJ whole genome shotgun (WGS) entry which is preliminary data.</text>
</comment>
<evidence type="ECO:0000256" key="7">
    <source>
        <dbReference type="ARBA" id="ARBA00022840"/>
    </source>
</evidence>
<keyword evidence="12" id="KW-1185">Reference proteome</keyword>
<reference evidence="11 12" key="1">
    <citation type="submission" date="2018-05" db="EMBL/GenBank/DDBJ databases">
        <title>Comparative genomic sequence analysis between strain HN4 and CCM 8460T (Falsochrobactrum ovis) will provide more evidence to prove that HN4 is a new species of Falsochrobactrum.</title>
        <authorList>
            <person name="Lyu W."/>
            <person name="Sun L."/>
            <person name="Yao L."/>
        </authorList>
    </citation>
    <scope>NUCLEOTIDE SEQUENCE [LARGE SCALE GENOMIC DNA]</scope>
    <source>
        <strain evidence="11 12">HN4</strain>
    </source>
</reference>
<dbReference type="PANTHER" id="PTHR42781:SF1">
    <property type="entry name" value="THIAMINE IMPORT ATP-BINDING PROTEIN THIQ"/>
    <property type="match status" value="1"/>
</dbReference>
<evidence type="ECO:0000313" key="12">
    <source>
        <dbReference type="Proteomes" id="UP000245865"/>
    </source>
</evidence>
<evidence type="ECO:0000256" key="6">
    <source>
        <dbReference type="ARBA" id="ARBA00022741"/>
    </source>
</evidence>
<dbReference type="SMART" id="SM00382">
    <property type="entry name" value="AAA"/>
    <property type="match status" value="1"/>
</dbReference>
<accession>A0A316J596</accession>
<dbReference type="GO" id="GO:0016887">
    <property type="term" value="F:ATP hydrolysis activity"/>
    <property type="evidence" value="ECO:0007669"/>
    <property type="project" value="InterPro"/>
</dbReference>
<feature type="domain" description="ABC transporter" evidence="10">
    <location>
        <begin position="9"/>
        <end position="237"/>
    </location>
</feature>
<keyword evidence="4" id="KW-1003">Cell membrane</keyword>
<dbReference type="EMBL" id="QGDB01000006">
    <property type="protein sequence ID" value="PWL16834.1"/>
    <property type="molecule type" value="Genomic_DNA"/>
</dbReference>
<dbReference type="InterPro" id="IPR050093">
    <property type="entry name" value="ABC_SmlMolc_Importer"/>
</dbReference>
<evidence type="ECO:0000313" key="11">
    <source>
        <dbReference type="EMBL" id="PWL16834.1"/>
    </source>
</evidence>
<dbReference type="Gene3D" id="3.40.50.300">
    <property type="entry name" value="P-loop containing nucleotide triphosphate hydrolases"/>
    <property type="match status" value="1"/>
</dbReference>
<keyword evidence="6" id="KW-0547">Nucleotide-binding</keyword>